<evidence type="ECO:0000256" key="1">
    <source>
        <dbReference type="SAM" id="MobiDB-lite"/>
    </source>
</evidence>
<organism evidence="3 4">
    <name type="scientific">Aegilops tauschii subsp. strangulata</name>
    <name type="common">Goatgrass</name>
    <dbReference type="NCBI Taxonomy" id="200361"/>
    <lineage>
        <taxon>Eukaryota</taxon>
        <taxon>Viridiplantae</taxon>
        <taxon>Streptophyta</taxon>
        <taxon>Embryophyta</taxon>
        <taxon>Tracheophyta</taxon>
        <taxon>Spermatophyta</taxon>
        <taxon>Magnoliopsida</taxon>
        <taxon>Liliopsida</taxon>
        <taxon>Poales</taxon>
        <taxon>Poaceae</taxon>
        <taxon>BOP clade</taxon>
        <taxon>Pooideae</taxon>
        <taxon>Triticodae</taxon>
        <taxon>Triticeae</taxon>
        <taxon>Triticinae</taxon>
        <taxon>Aegilops</taxon>
    </lineage>
</organism>
<reference evidence="4" key="2">
    <citation type="journal article" date="2017" name="Nat. Plants">
        <title>The Aegilops tauschii genome reveals multiple impacts of transposons.</title>
        <authorList>
            <person name="Zhao G."/>
            <person name="Zou C."/>
            <person name="Li K."/>
            <person name="Wang K."/>
            <person name="Li T."/>
            <person name="Gao L."/>
            <person name="Zhang X."/>
            <person name="Wang H."/>
            <person name="Yang Z."/>
            <person name="Liu X."/>
            <person name="Jiang W."/>
            <person name="Mao L."/>
            <person name="Kong X."/>
            <person name="Jiao Y."/>
            <person name="Jia J."/>
        </authorList>
    </citation>
    <scope>NUCLEOTIDE SEQUENCE [LARGE SCALE GENOMIC DNA]</scope>
    <source>
        <strain evidence="4">cv. AL8/78</strain>
    </source>
</reference>
<keyword evidence="2" id="KW-0472">Membrane</keyword>
<proteinExistence type="predicted"/>
<protein>
    <recommendedName>
        <fullName evidence="5">Transmembrane protein</fullName>
    </recommendedName>
</protein>
<evidence type="ECO:0000313" key="4">
    <source>
        <dbReference type="Proteomes" id="UP000015105"/>
    </source>
</evidence>
<dbReference type="EnsemblPlants" id="AET5Gv20520300.31">
    <property type="protein sequence ID" value="AET5Gv20520300.31"/>
    <property type="gene ID" value="AET5Gv20520300"/>
</dbReference>
<dbReference type="AlphaFoldDB" id="A0A453KUR9"/>
<keyword evidence="4" id="KW-1185">Reference proteome</keyword>
<evidence type="ECO:0000256" key="2">
    <source>
        <dbReference type="SAM" id="Phobius"/>
    </source>
</evidence>
<reference evidence="3" key="3">
    <citation type="journal article" date="2017" name="Nature">
        <title>Genome sequence of the progenitor of the wheat D genome Aegilops tauschii.</title>
        <authorList>
            <person name="Luo M.C."/>
            <person name="Gu Y.Q."/>
            <person name="Puiu D."/>
            <person name="Wang H."/>
            <person name="Twardziok S.O."/>
            <person name="Deal K.R."/>
            <person name="Huo N."/>
            <person name="Zhu T."/>
            <person name="Wang L."/>
            <person name="Wang Y."/>
            <person name="McGuire P.E."/>
            <person name="Liu S."/>
            <person name="Long H."/>
            <person name="Ramasamy R.K."/>
            <person name="Rodriguez J.C."/>
            <person name="Van S.L."/>
            <person name="Yuan L."/>
            <person name="Wang Z."/>
            <person name="Xia Z."/>
            <person name="Xiao L."/>
            <person name="Anderson O.D."/>
            <person name="Ouyang S."/>
            <person name="Liang Y."/>
            <person name="Zimin A.V."/>
            <person name="Pertea G."/>
            <person name="Qi P."/>
            <person name="Bennetzen J.L."/>
            <person name="Dai X."/>
            <person name="Dawson M.W."/>
            <person name="Muller H.G."/>
            <person name="Kugler K."/>
            <person name="Rivarola-Duarte L."/>
            <person name="Spannagl M."/>
            <person name="Mayer K.F.X."/>
            <person name="Lu F.H."/>
            <person name="Bevan M.W."/>
            <person name="Leroy P."/>
            <person name="Li P."/>
            <person name="You F.M."/>
            <person name="Sun Q."/>
            <person name="Liu Z."/>
            <person name="Lyons E."/>
            <person name="Wicker T."/>
            <person name="Salzberg S.L."/>
            <person name="Devos K.M."/>
            <person name="Dvorak J."/>
        </authorList>
    </citation>
    <scope>NUCLEOTIDE SEQUENCE [LARGE SCALE GENOMIC DNA]</scope>
    <source>
        <strain evidence="3">cv. AL8/78</strain>
    </source>
</reference>
<evidence type="ECO:0008006" key="5">
    <source>
        <dbReference type="Google" id="ProtNLM"/>
    </source>
</evidence>
<accession>A0A453KUR9</accession>
<evidence type="ECO:0000313" key="3">
    <source>
        <dbReference type="EnsemblPlants" id="AET5Gv20520300.31"/>
    </source>
</evidence>
<feature type="region of interest" description="Disordered" evidence="1">
    <location>
        <begin position="1"/>
        <end position="41"/>
    </location>
</feature>
<name>A0A453KUR9_AEGTS</name>
<dbReference type="Proteomes" id="UP000015105">
    <property type="component" value="Chromosome 5D"/>
</dbReference>
<keyword evidence="2" id="KW-1133">Transmembrane helix</keyword>
<dbReference type="Gramene" id="AET5Gv20520300.31">
    <property type="protein sequence ID" value="AET5Gv20520300.31"/>
    <property type="gene ID" value="AET5Gv20520300"/>
</dbReference>
<keyword evidence="2" id="KW-0812">Transmembrane</keyword>
<sequence>GSEPNPGRAAVGRKGGHTDRLTATSPHRSPLSPLFSNPRTEVKNPKTLISPSFFLINRVRSGHFFVVAPLLPDPALLFGREGAILTPRAHRSSPLFLCVLFFVFRSVFLFSLSASALLCFFV</sequence>
<reference evidence="3" key="5">
    <citation type="journal article" date="2021" name="G3 (Bethesda)">
        <title>Aegilops tauschii genome assembly Aet v5.0 features greater sequence contiguity and improved annotation.</title>
        <authorList>
            <person name="Wang L."/>
            <person name="Zhu T."/>
            <person name="Rodriguez J.C."/>
            <person name="Deal K.R."/>
            <person name="Dubcovsky J."/>
            <person name="McGuire P.E."/>
            <person name="Lux T."/>
            <person name="Spannagl M."/>
            <person name="Mayer K.F.X."/>
            <person name="Baldrich P."/>
            <person name="Meyers B.C."/>
            <person name="Huo N."/>
            <person name="Gu Y.Q."/>
            <person name="Zhou H."/>
            <person name="Devos K.M."/>
            <person name="Bennetzen J.L."/>
            <person name="Unver T."/>
            <person name="Budak H."/>
            <person name="Gulick P.J."/>
            <person name="Galiba G."/>
            <person name="Kalapos B."/>
            <person name="Nelson D.R."/>
            <person name="Li P."/>
            <person name="You F.M."/>
            <person name="Luo M.C."/>
            <person name="Dvorak J."/>
        </authorList>
    </citation>
    <scope>NUCLEOTIDE SEQUENCE [LARGE SCALE GENOMIC DNA]</scope>
    <source>
        <strain evidence="3">cv. AL8/78</strain>
    </source>
</reference>
<reference evidence="3" key="4">
    <citation type="submission" date="2019-03" db="UniProtKB">
        <authorList>
            <consortium name="EnsemblPlants"/>
        </authorList>
    </citation>
    <scope>IDENTIFICATION</scope>
</reference>
<reference evidence="4" key="1">
    <citation type="journal article" date="2014" name="Science">
        <title>Ancient hybridizations among the ancestral genomes of bread wheat.</title>
        <authorList>
            <consortium name="International Wheat Genome Sequencing Consortium,"/>
            <person name="Marcussen T."/>
            <person name="Sandve S.R."/>
            <person name="Heier L."/>
            <person name="Spannagl M."/>
            <person name="Pfeifer M."/>
            <person name="Jakobsen K.S."/>
            <person name="Wulff B.B."/>
            <person name="Steuernagel B."/>
            <person name="Mayer K.F."/>
            <person name="Olsen O.A."/>
        </authorList>
    </citation>
    <scope>NUCLEOTIDE SEQUENCE [LARGE SCALE GENOMIC DNA]</scope>
    <source>
        <strain evidence="4">cv. AL8/78</strain>
    </source>
</reference>
<feature type="transmembrane region" description="Helical" evidence="2">
    <location>
        <begin position="95"/>
        <end position="118"/>
    </location>
</feature>